<organism evidence="1">
    <name type="scientific">uncultured Caudovirales phage</name>
    <dbReference type="NCBI Taxonomy" id="2100421"/>
    <lineage>
        <taxon>Viruses</taxon>
        <taxon>Duplodnaviria</taxon>
        <taxon>Heunggongvirae</taxon>
        <taxon>Uroviricota</taxon>
        <taxon>Caudoviricetes</taxon>
        <taxon>Peduoviridae</taxon>
        <taxon>Maltschvirus</taxon>
        <taxon>Maltschvirus maltsch</taxon>
    </lineage>
</organism>
<reference evidence="1" key="1">
    <citation type="submission" date="2020-04" db="EMBL/GenBank/DDBJ databases">
        <authorList>
            <person name="Chiriac C."/>
            <person name="Salcher M."/>
            <person name="Ghai R."/>
            <person name="Kavagutti S V."/>
        </authorList>
    </citation>
    <scope>NUCLEOTIDE SEQUENCE</scope>
</reference>
<protein>
    <submittedName>
        <fullName evidence="1">Uncharacterized protein</fullName>
    </submittedName>
</protein>
<accession>A0A6J5LS20</accession>
<proteinExistence type="predicted"/>
<name>A0A6J5LS20_9CAUD</name>
<gene>
    <name evidence="1" type="ORF">UFOVP313_26</name>
</gene>
<sequence>MNIYRHGDVLLRQVVKPEQIKEDATQKESHVVAYGEATGHHHRLTGIDGARINALKGFDERAYVEIVGGIATLSHEEHSALKIEPGFYEITIEQEYDYFERAARNVID</sequence>
<evidence type="ECO:0000313" key="1">
    <source>
        <dbReference type="EMBL" id="CAB4136961.1"/>
    </source>
</evidence>
<dbReference type="EMBL" id="LR796328">
    <property type="protein sequence ID" value="CAB4136961.1"/>
    <property type="molecule type" value="Genomic_DNA"/>
</dbReference>